<feature type="region of interest" description="Disordered" evidence="1">
    <location>
        <begin position="75"/>
        <end position="95"/>
    </location>
</feature>
<dbReference type="KEGG" id="jme:EEW87_17695"/>
<evidence type="ECO:0000256" key="2">
    <source>
        <dbReference type="SAM" id="Phobius"/>
    </source>
</evidence>
<dbReference type="Proteomes" id="UP000271708">
    <property type="component" value="Plasmid unnamed"/>
</dbReference>
<proteinExistence type="predicted"/>
<keyword evidence="3" id="KW-0614">Plasmid</keyword>
<dbReference type="EMBL" id="CP046475">
    <property type="protein sequence ID" value="QGX08839.1"/>
    <property type="molecule type" value="Genomic_DNA"/>
</dbReference>
<accession>A0A650GFL4</accession>
<dbReference type="RefSeq" id="WP_123093658.1">
    <property type="nucleotide sequence ID" value="NZ_CP046475.1"/>
</dbReference>
<protein>
    <submittedName>
        <fullName evidence="3">Uncharacterized protein</fullName>
    </submittedName>
</protein>
<name>A0A650GFL4_9MICO</name>
<dbReference type="AlphaFoldDB" id="A0A650GFL4"/>
<feature type="transmembrane region" description="Helical" evidence="2">
    <location>
        <begin position="45"/>
        <end position="63"/>
    </location>
</feature>
<organism evidence="3 4">
    <name type="scientific">Janibacter melonis</name>
    <dbReference type="NCBI Taxonomy" id="262209"/>
    <lineage>
        <taxon>Bacteria</taxon>
        <taxon>Bacillati</taxon>
        <taxon>Actinomycetota</taxon>
        <taxon>Actinomycetes</taxon>
        <taxon>Micrococcales</taxon>
        <taxon>Intrasporangiaceae</taxon>
        <taxon>Janibacter</taxon>
    </lineage>
</organism>
<keyword evidence="2" id="KW-1133">Transmembrane helix</keyword>
<keyword evidence="2" id="KW-0812">Transmembrane</keyword>
<gene>
    <name evidence="3" type="ORF">EEW87_17695</name>
</gene>
<geneLocation type="plasmid" evidence="3">
    <name>unnamed</name>
</geneLocation>
<dbReference type="GeneID" id="59163565"/>
<sequence>MSSPDLDAVRTLINDEADRARQDVPPLDSFIAAASSRQRRRRHTALGAVLGVAIVAGGVGLTVRGGDEPAVIDVASSSSSSIQSAGTDLPANPRPDQVADRLAEILGAQGRNGGATWISEKKTLNIYVSGPADGKNAAVEKTQAVGDELTGTVDFTVAVHAGGVRSEEQLVSTMDAVADTKSYDSTGTVQIRAQRIDYSTGTVEVDATSQAAADIVEKQFGDAVKVQVKAPYTQDELDEMFGMKNVPSPAPADN</sequence>
<reference evidence="3 4" key="1">
    <citation type="submission" date="2019-11" db="EMBL/GenBank/DDBJ databases">
        <title>Complete Genome Sequence of Janibacter melonis M714.</title>
        <authorList>
            <person name="Zhao Q."/>
        </authorList>
    </citation>
    <scope>NUCLEOTIDE SEQUENCE [LARGE SCALE GENOMIC DNA]</scope>
    <source>
        <strain evidence="3 4">M714</strain>
        <plasmid evidence="3 4">unnamed</plasmid>
    </source>
</reference>
<keyword evidence="2" id="KW-0472">Membrane</keyword>
<evidence type="ECO:0000256" key="1">
    <source>
        <dbReference type="SAM" id="MobiDB-lite"/>
    </source>
</evidence>
<evidence type="ECO:0000313" key="4">
    <source>
        <dbReference type="Proteomes" id="UP000271708"/>
    </source>
</evidence>
<evidence type="ECO:0000313" key="3">
    <source>
        <dbReference type="EMBL" id="QGX08839.1"/>
    </source>
</evidence>